<keyword evidence="2" id="KW-1185">Reference proteome</keyword>
<comment type="caution">
    <text evidence="1">The sequence shown here is derived from an EMBL/GenBank/DDBJ whole genome shotgun (WGS) entry which is preliminary data.</text>
</comment>
<reference evidence="1" key="2">
    <citation type="journal article" date="2022" name="New Phytol.">
        <title>Evolutionary transition to the ectomycorrhizal habit in the genomes of a hyperdiverse lineage of mushroom-forming fungi.</title>
        <authorList>
            <person name="Looney B."/>
            <person name="Miyauchi S."/>
            <person name="Morin E."/>
            <person name="Drula E."/>
            <person name="Courty P.E."/>
            <person name="Kohler A."/>
            <person name="Kuo A."/>
            <person name="LaButti K."/>
            <person name="Pangilinan J."/>
            <person name="Lipzen A."/>
            <person name="Riley R."/>
            <person name="Andreopoulos W."/>
            <person name="He G."/>
            <person name="Johnson J."/>
            <person name="Nolan M."/>
            <person name="Tritt A."/>
            <person name="Barry K.W."/>
            <person name="Grigoriev I.V."/>
            <person name="Nagy L.G."/>
            <person name="Hibbett D."/>
            <person name="Henrissat B."/>
            <person name="Matheny P.B."/>
            <person name="Labbe J."/>
            <person name="Martin F.M."/>
        </authorList>
    </citation>
    <scope>NUCLEOTIDE SEQUENCE</scope>
    <source>
        <strain evidence="1">FP105234-sp</strain>
    </source>
</reference>
<dbReference type="EMBL" id="MU275884">
    <property type="protein sequence ID" value="KAI0048622.1"/>
    <property type="molecule type" value="Genomic_DNA"/>
</dbReference>
<accession>A0ACB8RXS5</accession>
<sequence>MPPDVRLCHLRHGTAPGPPRPAPRPNPAAGPPKYVPAYRAAHVKSTRCTQRVASAHNVDISFSQPISLPPALQYRRERRRGRLCAVVAEASSRHPHARFSAGRRGRAVNTMRRASNQTAPACLSSQRAPSAALDSIIAHRSTAAAALPFQASIALDVVCPNAASDRAARFHSGRRAGRDGFCCCLPAEPLPYLCDGHPAIHRPDSRINFLHSSSHAPFPPCLLDR</sequence>
<gene>
    <name evidence="1" type="ORF">FA95DRAFT_1024914</name>
</gene>
<name>A0ACB8RXS5_9AGAM</name>
<organism evidence="1 2">
    <name type="scientific">Auriscalpium vulgare</name>
    <dbReference type="NCBI Taxonomy" id="40419"/>
    <lineage>
        <taxon>Eukaryota</taxon>
        <taxon>Fungi</taxon>
        <taxon>Dikarya</taxon>
        <taxon>Basidiomycota</taxon>
        <taxon>Agaricomycotina</taxon>
        <taxon>Agaricomycetes</taxon>
        <taxon>Russulales</taxon>
        <taxon>Auriscalpiaceae</taxon>
        <taxon>Auriscalpium</taxon>
    </lineage>
</organism>
<proteinExistence type="predicted"/>
<protein>
    <submittedName>
        <fullName evidence="1">Uncharacterized protein</fullName>
    </submittedName>
</protein>
<evidence type="ECO:0000313" key="2">
    <source>
        <dbReference type="Proteomes" id="UP000814033"/>
    </source>
</evidence>
<reference evidence="1" key="1">
    <citation type="submission" date="2021-02" db="EMBL/GenBank/DDBJ databases">
        <authorList>
            <consortium name="DOE Joint Genome Institute"/>
            <person name="Ahrendt S."/>
            <person name="Looney B.P."/>
            <person name="Miyauchi S."/>
            <person name="Morin E."/>
            <person name="Drula E."/>
            <person name="Courty P.E."/>
            <person name="Chicoki N."/>
            <person name="Fauchery L."/>
            <person name="Kohler A."/>
            <person name="Kuo A."/>
            <person name="Labutti K."/>
            <person name="Pangilinan J."/>
            <person name="Lipzen A."/>
            <person name="Riley R."/>
            <person name="Andreopoulos W."/>
            <person name="He G."/>
            <person name="Johnson J."/>
            <person name="Barry K.W."/>
            <person name="Grigoriev I.V."/>
            <person name="Nagy L."/>
            <person name="Hibbett D."/>
            <person name="Henrissat B."/>
            <person name="Matheny P.B."/>
            <person name="Labbe J."/>
            <person name="Martin F."/>
        </authorList>
    </citation>
    <scope>NUCLEOTIDE SEQUENCE</scope>
    <source>
        <strain evidence="1">FP105234-sp</strain>
    </source>
</reference>
<dbReference type="Proteomes" id="UP000814033">
    <property type="component" value="Unassembled WGS sequence"/>
</dbReference>
<evidence type="ECO:0000313" key="1">
    <source>
        <dbReference type="EMBL" id="KAI0048622.1"/>
    </source>
</evidence>